<reference evidence="1" key="2">
    <citation type="submission" date="2020-05" db="EMBL/GenBank/DDBJ databases">
        <authorList>
            <person name="Kim H.-S."/>
            <person name="Proctor R.H."/>
            <person name="Brown D.W."/>
        </authorList>
    </citation>
    <scope>NUCLEOTIDE SEQUENCE</scope>
    <source>
        <strain evidence="1">NRRL 45417</strain>
    </source>
</reference>
<evidence type="ECO:0000313" key="1">
    <source>
        <dbReference type="EMBL" id="KAF4949177.1"/>
    </source>
</evidence>
<organism evidence="1 2">
    <name type="scientific">Fusarium gaditjirri</name>
    <dbReference type="NCBI Taxonomy" id="282569"/>
    <lineage>
        <taxon>Eukaryota</taxon>
        <taxon>Fungi</taxon>
        <taxon>Dikarya</taxon>
        <taxon>Ascomycota</taxon>
        <taxon>Pezizomycotina</taxon>
        <taxon>Sordariomycetes</taxon>
        <taxon>Hypocreomycetidae</taxon>
        <taxon>Hypocreales</taxon>
        <taxon>Nectriaceae</taxon>
        <taxon>Fusarium</taxon>
        <taxon>Fusarium nisikadoi species complex</taxon>
    </lineage>
</organism>
<sequence>MYPAHSSSQSAAMIQRQTADEHIHPLLAAAGENATATEAASQGDQALLQAVPMPQAPLPDCAPEIDEPGWEHRTPCERRFVGIFSDEVLRMIESDDRDGWQKYVIPLAKTDDLVMTAIALLVSSIMEFPDIKSFINQYFEHFQMLLSVRTKQGLISTDENCETLLALLIALLSQVSSPAHVSSSDSRFILFETKLLDAMTATRSSPRPDLPLHSTPEGRRAALRLFILAEMRLIKEKRQAVVANGDR</sequence>
<keyword evidence="2" id="KW-1185">Reference proteome</keyword>
<reference evidence="1" key="1">
    <citation type="journal article" date="2020" name="BMC Genomics">
        <title>Correction to: Identification and distribution of gene clusters required for synthesis of sphingolipid metabolism inhibitors in diverse species of the filamentous fungus Fusarium.</title>
        <authorList>
            <person name="Kim H.S."/>
            <person name="Lohmar J.M."/>
            <person name="Busman M."/>
            <person name="Brown D.W."/>
            <person name="Naumann T.A."/>
            <person name="Divon H.H."/>
            <person name="Lysoe E."/>
            <person name="Uhlig S."/>
            <person name="Proctor R.H."/>
        </authorList>
    </citation>
    <scope>NUCLEOTIDE SEQUENCE</scope>
    <source>
        <strain evidence="1">NRRL 45417</strain>
    </source>
</reference>
<name>A0A8H4T0M1_9HYPO</name>
<dbReference type="OrthoDB" id="5102296at2759"/>
<evidence type="ECO:0000313" key="2">
    <source>
        <dbReference type="Proteomes" id="UP000604273"/>
    </source>
</evidence>
<dbReference type="AlphaFoldDB" id="A0A8H4T0M1"/>
<comment type="caution">
    <text evidence="1">The sequence shown here is derived from an EMBL/GenBank/DDBJ whole genome shotgun (WGS) entry which is preliminary data.</text>
</comment>
<proteinExistence type="predicted"/>
<protein>
    <submittedName>
        <fullName evidence="1">Uncharacterized protein</fullName>
    </submittedName>
</protein>
<gene>
    <name evidence="1" type="ORF">FGADI_9094</name>
</gene>
<accession>A0A8H4T0M1</accession>
<dbReference type="Proteomes" id="UP000604273">
    <property type="component" value="Unassembled WGS sequence"/>
</dbReference>
<dbReference type="EMBL" id="JABFAI010000245">
    <property type="protein sequence ID" value="KAF4949177.1"/>
    <property type="molecule type" value="Genomic_DNA"/>
</dbReference>